<keyword evidence="2" id="KW-0067">ATP-binding</keyword>
<keyword evidence="1" id="KW-0547">Nucleotide-binding</keyword>
<proteinExistence type="predicted"/>
<comment type="caution">
    <text evidence="4">The sequence shown here is derived from an EMBL/GenBank/DDBJ whole genome shotgun (WGS) entry which is preliminary data.</text>
</comment>
<feature type="non-terminal residue" evidence="4">
    <location>
        <position position="141"/>
    </location>
</feature>
<gene>
    <name evidence="4" type="ORF">S01H1_30537</name>
</gene>
<dbReference type="GO" id="GO:0005829">
    <property type="term" value="C:cytosol"/>
    <property type="evidence" value="ECO:0007669"/>
    <property type="project" value="TreeGrafter"/>
</dbReference>
<dbReference type="InterPro" id="IPR014721">
    <property type="entry name" value="Ribsml_uS5_D2-typ_fold_subgr"/>
</dbReference>
<reference evidence="4" key="1">
    <citation type="journal article" date="2014" name="Front. Microbiol.">
        <title>High frequency of phylogenetically diverse reductive dehalogenase-homologous genes in deep subseafloor sedimentary metagenomes.</title>
        <authorList>
            <person name="Kawai M."/>
            <person name="Futagami T."/>
            <person name="Toyoda A."/>
            <person name="Takaki Y."/>
            <person name="Nishi S."/>
            <person name="Hori S."/>
            <person name="Arai W."/>
            <person name="Tsubouchi T."/>
            <person name="Morono Y."/>
            <person name="Uchiyama I."/>
            <person name="Ito T."/>
            <person name="Fujiyama A."/>
            <person name="Inagaki F."/>
            <person name="Takami H."/>
        </authorList>
    </citation>
    <scope>NUCLEOTIDE SEQUENCE</scope>
    <source>
        <strain evidence="4">Expedition CK06-06</strain>
    </source>
</reference>
<dbReference type="Gene3D" id="3.30.230.10">
    <property type="match status" value="1"/>
</dbReference>
<dbReference type="InterPro" id="IPR019539">
    <property type="entry name" value="GalKase_N"/>
</dbReference>
<dbReference type="PANTHER" id="PTHR10457:SF7">
    <property type="entry name" value="GALACTOKINASE-RELATED"/>
    <property type="match status" value="1"/>
</dbReference>
<protein>
    <recommendedName>
        <fullName evidence="3">Galactokinase N-terminal domain-containing protein</fullName>
    </recommendedName>
</protein>
<evidence type="ECO:0000313" key="4">
    <source>
        <dbReference type="EMBL" id="GAF85930.1"/>
    </source>
</evidence>
<sequence>MRRQLEAIYGRKTAEVERRLPLWTGALDAFAQAFSPDAEVLLARAPGRINLLGMHIDHRGGAVNAMAVGDTILAAQPRGDDRVVLRNTDARYPPREFSIREGRHAGGIDDWDAWTLARYAERAAAGMQADWSNYARAAVLY</sequence>
<evidence type="ECO:0000256" key="1">
    <source>
        <dbReference type="ARBA" id="ARBA00022741"/>
    </source>
</evidence>
<dbReference type="AlphaFoldDB" id="X0UBS9"/>
<feature type="domain" description="Galactokinase N-terminal" evidence="3">
    <location>
        <begin position="29"/>
        <end position="75"/>
    </location>
</feature>
<dbReference type="GO" id="GO:0005524">
    <property type="term" value="F:ATP binding"/>
    <property type="evidence" value="ECO:0007669"/>
    <property type="project" value="UniProtKB-KW"/>
</dbReference>
<dbReference type="Pfam" id="PF10509">
    <property type="entry name" value="GalKase_gal_bdg"/>
    <property type="match status" value="1"/>
</dbReference>
<dbReference type="GO" id="GO:0004335">
    <property type="term" value="F:galactokinase activity"/>
    <property type="evidence" value="ECO:0007669"/>
    <property type="project" value="TreeGrafter"/>
</dbReference>
<organism evidence="4">
    <name type="scientific">marine sediment metagenome</name>
    <dbReference type="NCBI Taxonomy" id="412755"/>
    <lineage>
        <taxon>unclassified sequences</taxon>
        <taxon>metagenomes</taxon>
        <taxon>ecological metagenomes</taxon>
    </lineage>
</organism>
<dbReference type="PANTHER" id="PTHR10457">
    <property type="entry name" value="MEVALONATE KINASE/GALACTOKINASE"/>
    <property type="match status" value="1"/>
</dbReference>
<dbReference type="EMBL" id="BARS01018800">
    <property type="protein sequence ID" value="GAF85930.1"/>
    <property type="molecule type" value="Genomic_DNA"/>
</dbReference>
<name>X0UBS9_9ZZZZ</name>
<evidence type="ECO:0000256" key="2">
    <source>
        <dbReference type="ARBA" id="ARBA00022840"/>
    </source>
</evidence>
<dbReference type="GO" id="GO:0006012">
    <property type="term" value="P:galactose metabolic process"/>
    <property type="evidence" value="ECO:0007669"/>
    <property type="project" value="TreeGrafter"/>
</dbReference>
<dbReference type="InterPro" id="IPR020568">
    <property type="entry name" value="Ribosomal_Su5_D2-typ_SF"/>
</dbReference>
<evidence type="ECO:0000259" key="3">
    <source>
        <dbReference type="Pfam" id="PF10509"/>
    </source>
</evidence>
<dbReference type="SUPFAM" id="SSF54211">
    <property type="entry name" value="Ribosomal protein S5 domain 2-like"/>
    <property type="match status" value="1"/>
</dbReference>
<accession>X0UBS9</accession>